<evidence type="ECO:0000256" key="1">
    <source>
        <dbReference type="SAM" id="MobiDB-lite"/>
    </source>
</evidence>
<dbReference type="OrthoDB" id="7629596at2"/>
<dbReference type="EMBL" id="CP001678">
    <property type="protein sequence ID" value="ACT57708.1"/>
    <property type="molecule type" value="Genomic_DNA"/>
</dbReference>
<evidence type="ECO:0000313" key="2">
    <source>
        <dbReference type="EMBL" id="ACT57708.1"/>
    </source>
</evidence>
<evidence type="ECO:0008006" key="4">
    <source>
        <dbReference type="Google" id="ProtNLM"/>
    </source>
</evidence>
<dbReference type="eggNOG" id="COG5468">
    <property type="taxonomic scope" value="Bacteria"/>
</dbReference>
<reference evidence="3" key="1">
    <citation type="journal article" date="2011" name="J. Bacteriol.">
        <title>Genome sequences of eight morphologically diverse alphaproteobacteria.</title>
        <authorList>
            <consortium name="US DOE Joint Genome Institute"/>
            <person name="Brown P.J."/>
            <person name="Kysela D.T."/>
            <person name="Buechlein A."/>
            <person name="Hemmerich C."/>
            <person name="Brun Y.V."/>
        </authorList>
    </citation>
    <scope>NUCLEOTIDE SEQUENCE [LARGE SCALE GENOMIC DNA]</scope>
    <source>
        <strain evidence="3">ATCC 49814 / DSM 5838 / IFAM 1418</strain>
    </source>
</reference>
<gene>
    <name evidence="2" type="ordered locus">Hbal_0006</name>
</gene>
<dbReference type="HOGENOM" id="CLU_1364649_0_0_5"/>
<organism evidence="2 3">
    <name type="scientific">Hirschia baltica (strain ATCC 49814 / DSM 5838 / IFAM 1418)</name>
    <dbReference type="NCBI Taxonomy" id="582402"/>
    <lineage>
        <taxon>Bacteria</taxon>
        <taxon>Pseudomonadati</taxon>
        <taxon>Pseudomonadota</taxon>
        <taxon>Alphaproteobacteria</taxon>
        <taxon>Hyphomonadales</taxon>
        <taxon>Hyphomonadaceae</taxon>
        <taxon>Hirschia</taxon>
    </lineage>
</organism>
<proteinExistence type="predicted"/>
<name>C6XKB0_HIRBI</name>
<dbReference type="Gene3D" id="3.30.160.150">
    <property type="entry name" value="Lipoprotein like domain"/>
    <property type="match status" value="1"/>
</dbReference>
<dbReference type="PROSITE" id="PS51257">
    <property type="entry name" value="PROKAR_LIPOPROTEIN"/>
    <property type="match status" value="1"/>
</dbReference>
<protein>
    <recommendedName>
        <fullName evidence="4">LPS-assembly lipoprotein LptE</fullName>
    </recommendedName>
</protein>
<evidence type="ECO:0000313" key="3">
    <source>
        <dbReference type="Proteomes" id="UP000002745"/>
    </source>
</evidence>
<feature type="compositionally biased region" description="Basic and acidic residues" evidence="1">
    <location>
        <begin position="185"/>
        <end position="200"/>
    </location>
</feature>
<sequence length="200" mass="21850">MTQKHFIASMLIITTASLGLSSCGFQPVYGNVDAMNGPIKVMQIDGRIGHRLRQELTRTLSSGLPGIEDGAFLTVTAVEGLQRLNLKANVGVSRTTIIGTANYTLRDIEGRVLLSGSVSVQTDYDVANSEYGDIALQTDARERVAYLLSRRLQEQLSLDATSSRQDIQMKEAESTLTETAEEDDAAKSLEDNQDKLDRIP</sequence>
<dbReference type="Proteomes" id="UP000002745">
    <property type="component" value="Chromosome"/>
</dbReference>
<feature type="region of interest" description="Disordered" evidence="1">
    <location>
        <begin position="160"/>
        <end position="200"/>
    </location>
</feature>
<dbReference type="RefSeq" id="WP_012777866.1">
    <property type="nucleotide sequence ID" value="NC_012982.1"/>
</dbReference>
<accession>C6XKB0</accession>
<dbReference type="AlphaFoldDB" id="C6XKB0"/>
<dbReference type="KEGG" id="hba:Hbal_0006"/>
<dbReference type="STRING" id="582402.Hbal_0006"/>
<keyword evidence="3" id="KW-1185">Reference proteome</keyword>